<reference evidence="1 2" key="1">
    <citation type="submission" date="2022-07" db="EMBL/GenBank/DDBJ databases">
        <title>Genome-wide signatures of adaptation to extreme environments.</title>
        <authorList>
            <person name="Cho C.H."/>
            <person name="Yoon H.S."/>
        </authorList>
    </citation>
    <scope>NUCLEOTIDE SEQUENCE [LARGE SCALE GENOMIC DNA]</scope>
    <source>
        <strain evidence="1 2">108.79 E11</strain>
    </source>
</reference>
<evidence type="ECO:0000313" key="2">
    <source>
        <dbReference type="Proteomes" id="UP001300502"/>
    </source>
</evidence>
<gene>
    <name evidence="1" type="ORF">GAYE_PCTG52G1247</name>
</gene>
<dbReference type="Proteomes" id="UP001300502">
    <property type="component" value="Unassembled WGS sequence"/>
</dbReference>
<comment type="caution">
    <text evidence="1">The sequence shown here is derived from an EMBL/GenBank/DDBJ whole genome shotgun (WGS) entry which is preliminary data.</text>
</comment>
<dbReference type="InterPro" id="IPR045388">
    <property type="entry name" value="HHL1-like"/>
</dbReference>
<evidence type="ECO:0000313" key="1">
    <source>
        <dbReference type="EMBL" id="KAK4523353.1"/>
    </source>
</evidence>
<protein>
    <submittedName>
        <fullName evidence="1">Uncharacterized protein</fullName>
    </submittedName>
</protein>
<dbReference type="PANTHER" id="PTHR48191">
    <property type="entry name" value="PROTEIN HHL1 CHLOROPLASTIC"/>
    <property type="match status" value="1"/>
</dbReference>
<proteinExistence type="predicted"/>
<sequence length="227" mass="26077">MMASCPCCYTAFISITTTNSMFGPKSGISIKYDNTRSHPSYRWRTVHFCSSRKANGVLSLVSKKGRKMRQQFYQEQLKRQNAATQLPEDGTPIFTLFTKTPDRPLWFPIASFQGDSRSKMLVNACKTIWGRRLYMGTLNRGVARSVFGKDFGKLLQNIVRQLPDLREQQRELQFAYDVAQKGSENNQLKKIQVTPVMGMTGIEWLRYRLTQKAPSDMQVAMKILKLE</sequence>
<dbReference type="EMBL" id="JANCYU010000014">
    <property type="protein sequence ID" value="KAK4523353.1"/>
    <property type="molecule type" value="Genomic_DNA"/>
</dbReference>
<keyword evidence="2" id="KW-1185">Reference proteome</keyword>
<dbReference type="AlphaFoldDB" id="A0AAV9I3S7"/>
<dbReference type="PANTHER" id="PTHR48191:SF2">
    <property type="entry name" value="PROTEIN HHL1, CHLOROPLASTIC"/>
    <property type="match status" value="1"/>
</dbReference>
<organism evidence="1 2">
    <name type="scientific">Galdieria yellowstonensis</name>
    <dbReference type="NCBI Taxonomy" id="3028027"/>
    <lineage>
        <taxon>Eukaryota</taxon>
        <taxon>Rhodophyta</taxon>
        <taxon>Bangiophyceae</taxon>
        <taxon>Galdieriales</taxon>
        <taxon>Galdieriaceae</taxon>
        <taxon>Galdieria</taxon>
    </lineage>
</organism>
<dbReference type="Pfam" id="PF20133">
    <property type="entry name" value="HHL1-like"/>
    <property type="match status" value="1"/>
</dbReference>
<accession>A0AAV9I3S7</accession>
<name>A0AAV9I3S7_9RHOD</name>